<keyword evidence="1" id="KW-0472">Membrane</keyword>
<feature type="domain" description="FHA" evidence="2">
    <location>
        <begin position="88"/>
        <end position="133"/>
    </location>
</feature>
<protein>
    <submittedName>
        <fullName evidence="3">FHA domain-containing protein</fullName>
    </submittedName>
</protein>
<gene>
    <name evidence="3" type="ORF">H9738_14430</name>
</gene>
<dbReference type="Gene3D" id="2.60.200.20">
    <property type="match status" value="1"/>
</dbReference>
<reference evidence="3" key="2">
    <citation type="submission" date="2021-04" db="EMBL/GenBank/DDBJ databases">
        <authorList>
            <person name="Gilroy R."/>
        </authorList>
    </citation>
    <scope>NUCLEOTIDE SEQUENCE</scope>
    <source>
        <strain evidence="3">ChiHjej12B11-1927</strain>
    </source>
</reference>
<dbReference type="InterPro" id="IPR008984">
    <property type="entry name" value="SMAD_FHA_dom_sf"/>
</dbReference>
<name>A0A9D1VP54_9FIRM</name>
<keyword evidence="1" id="KW-0812">Transmembrane</keyword>
<evidence type="ECO:0000256" key="1">
    <source>
        <dbReference type="SAM" id="Phobius"/>
    </source>
</evidence>
<evidence type="ECO:0000313" key="4">
    <source>
        <dbReference type="Proteomes" id="UP000824230"/>
    </source>
</evidence>
<dbReference type="Pfam" id="PF00498">
    <property type="entry name" value="FHA"/>
    <property type="match status" value="1"/>
</dbReference>
<dbReference type="InterPro" id="IPR000253">
    <property type="entry name" value="FHA_dom"/>
</dbReference>
<feature type="transmembrane region" description="Helical" evidence="1">
    <location>
        <begin position="6"/>
        <end position="23"/>
    </location>
</feature>
<dbReference type="Proteomes" id="UP000824230">
    <property type="component" value="Unassembled WGS sequence"/>
</dbReference>
<accession>A0A9D1VP54</accession>
<evidence type="ECO:0000259" key="2">
    <source>
        <dbReference type="PROSITE" id="PS50006"/>
    </source>
</evidence>
<dbReference type="EMBL" id="DXFG01000331">
    <property type="protein sequence ID" value="HIX39040.1"/>
    <property type="molecule type" value="Genomic_DNA"/>
</dbReference>
<dbReference type="AlphaFoldDB" id="A0A9D1VP54"/>
<dbReference type="SUPFAM" id="SSF49879">
    <property type="entry name" value="SMAD/FHA domain"/>
    <property type="match status" value="1"/>
</dbReference>
<keyword evidence="1" id="KW-1133">Transmembrane helix</keyword>
<dbReference type="PROSITE" id="PS50006">
    <property type="entry name" value="FHA_DOMAIN"/>
    <property type="match status" value="1"/>
</dbReference>
<evidence type="ECO:0000313" key="3">
    <source>
        <dbReference type="EMBL" id="HIX39040.1"/>
    </source>
</evidence>
<reference evidence="3" key="1">
    <citation type="journal article" date="2021" name="PeerJ">
        <title>Extensive microbial diversity within the chicken gut microbiome revealed by metagenomics and culture.</title>
        <authorList>
            <person name="Gilroy R."/>
            <person name="Ravi A."/>
            <person name="Getino M."/>
            <person name="Pursley I."/>
            <person name="Horton D.L."/>
            <person name="Alikhan N.F."/>
            <person name="Baker D."/>
            <person name="Gharbi K."/>
            <person name="Hall N."/>
            <person name="Watson M."/>
            <person name="Adriaenssens E.M."/>
            <person name="Foster-Nyarko E."/>
            <person name="Jarju S."/>
            <person name="Secka A."/>
            <person name="Antonio M."/>
            <person name="Oren A."/>
            <person name="Chaudhuri R.R."/>
            <person name="La Ragione R."/>
            <person name="Hildebrand F."/>
            <person name="Pallen M.J."/>
        </authorList>
    </citation>
    <scope>NUCLEOTIDE SEQUENCE</scope>
    <source>
        <strain evidence="3">ChiHjej12B11-1927</strain>
    </source>
</reference>
<proteinExistence type="predicted"/>
<sequence>METAAVIILAVGILAALTAVVILRKQNRDYRKKCIKAAQRIIREEYLDGSIMKKDETKKLSRPRKTMVVLRIKGSREKGFVFDPEQEIRIGRSLESSDLCLPDPSVSSHNSRIFLYQGQLCIQDMDSANGTAVWSRGRGKQTLWGETGFLYDRSRIWVGNTCILIRVFRCSVNEE</sequence>
<comment type="caution">
    <text evidence="3">The sequence shown here is derived from an EMBL/GenBank/DDBJ whole genome shotgun (WGS) entry which is preliminary data.</text>
</comment>
<organism evidence="3 4">
    <name type="scientific">Candidatus Blautia pullistercoris</name>
    <dbReference type="NCBI Taxonomy" id="2838499"/>
    <lineage>
        <taxon>Bacteria</taxon>
        <taxon>Bacillati</taxon>
        <taxon>Bacillota</taxon>
        <taxon>Clostridia</taxon>
        <taxon>Lachnospirales</taxon>
        <taxon>Lachnospiraceae</taxon>
        <taxon>Blautia</taxon>
    </lineage>
</organism>